<name>N6Y3W3_THASP</name>
<sequence>MVGVILNLAPFFGWHVIFPRATEAAPFCGGFEWLYALISPAAFIALWKYKQDVMKVIAACATVGLVQALL</sequence>
<accession>N6Y3W3</accession>
<protein>
    <submittedName>
        <fullName evidence="1">Chromate transporter</fullName>
    </submittedName>
</protein>
<reference evidence="1 2" key="1">
    <citation type="submission" date="2012-09" db="EMBL/GenBank/DDBJ databases">
        <title>Draft Genome Sequences of 6 Strains from Genus Thauera.</title>
        <authorList>
            <person name="Liu B."/>
            <person name="Shapleigh J.P."/>
            <person name="Frostegard A.H."/>
        </authorList>
    </citation>
    <scope>NUCLEOTIDE SEQUENCE [LARGE SCALE GENOMIC DNA]</scope>
    <source>
        <strain evidence="1 2">S2</strain>
    </source>
</reference>
<comment type="caution">
    <text evidence="1">The sequence shown here is derived from an EMBL/GenBank/DDBJ whole genome shotgun (WGS) entry which is preliminary data.</text>
</comment>
<evidence type="ECO:0000313" key="1">
    <source>
        <dbReference type="EMBL" id="ENO86280.1"/>
    </source>
</evidence>
<organism evidence="1 2">
    <name type="scientific">Thauera aminoaromatica S2</name>
    <dbReference type="NCBI Taxonomy" id="1234381"/>
    <lineage>
        <taxon>Bacteria</taxon>
        <taxon>Pseudomonadati</taxon>
        <taxon>Pseudomonadota</taxon>
        <taxon>Betaproteobacteria</taxon>
        <taxon>Rhodocyclales</taxon>
        <taxon>Zoogloeaceae</taxon>
        <taxon>Thauera</taxon>
    </lineage>
</organism>
<dbReference type="EMBL" id="AMXD01000037">
    <property type="protein sequence ID" value="ENO86280.1"/>
    <property type="molecule type" value="Genomic_DNA"/>
</dbReference>
<evidence type="ECO:0000313" key="2">
    <source>
        <dbReference type="Proteomes" id="UP000013042"/>
    </source>
</evidence>
<dbReference type="Proteomes" id="UP000013042">
    <property type="component" value="Unassembled WGS sequence"/>
</dbReference>
<dbReference type="AlphaFoldDB" id="N6Y3W3"/>
<proteinExistence type="predicted"/>
<gene>
    <name evidence="1" type="ORF">C665_08075</name>
</gene>